<reference evidence="2" key="1">
    <citation type="submission" date="2020-06" db="EMBL/GenBank/DDBJ databases">
        <title>WGS assembly of Ceratodon purpureus strain R40.</title>
        <authorList>
            <person name="Carey S.B."/>
            <person name="Jenkins J."/>
            <person name="Shu S."/>
            <person name="Lovell J.T."/>
            <person name="Sreedasyam A."/>
            <person name="Maumus F."/>
            <person name="Tiley G.P."/>
            <person name="Fernandez-Pozo N."/>
            <person name="Barry K."/>
            <person name="Chen C."/>
            <person name="Wang M."/>
            <person name="Lipzen A."/>
            <person name="Daum C."/>
            <person name="Saski C.A."/>
            <person name="Payton A.C."/>
            <person name="Mcbreen J.C."/>
            <person name="Conrad R.E."/>
            <person name="Kollar L.M."/>
            <person name="Olsson S."/>
            <person name="Huttunen S."/>
            <person name="Landis J.B."/>
            <person name="Wickett N.J."/>
            <person name="Johnson M.G."/>
            <person name="Rensing S.A."/>
            <person name="Grimwood J."/>
            <person name="Schmutz J."/>
            <person name="Mcdaniel S.F."/>
        </authorList>
    </citation>
    <scope>NUCLEOTIDE SEQUENCE</scope>
    <source>
        <strain evidence="2">R40</strain>
    </source>
</reference>
<dbReference type="EMBL" id="CM026421">
    <property type="protein sequence ID" value="KAG0590915.1"/>
    <property type="molecule type" value="Genomic_DNA"/>
</dbReference>
<feature type="chain" id="PRO_5035895117" description="Secreted protein" evidence="1">
    <location>
        <begin position="17"/>
        <end position="72"/>
    </location>
</feature>
<gene>
    <name evidence="2" type="ORF">KC19_1G135300</name>
</gene>
<dbReference type="Proteomes" id="UP000822688">
    <property type="component" value="Chromosome 1"/>
</dbReference>
<sequence length="72" mass="7978">MIFCFILLDICSSVFEVAKFLIAKVLCCNSVGKHVQFTARTCNGASVYEAANIYQRKDLSQTPPRTLSVAVF</sequence>
<evidence type="ECO:0008006" key="4">
    <source>
        <dbReference type="Google" id="ProtNLM"/>
    </source>
</evidence>
<comment type="caution">
    <text evidence="2">The sequence shown here is derived from an EMBL/GenBank/DDBJ whole genome shotgun (WGS) entry which is preliminary data.</text>
</comment>
<name>A0A8T0J5W1_CERPU</name>
<accession>A0A8T0J5W1</accession>
<proteinExistence type="predicted"/>
<protein>
    <recommendedName>
        <fullName evidence="4">Secreted protein</fullName>
    </recommendedName>
</protein>
<organism evidence="2 3">
    <name type="scientific">Ceratodon purpureus</name>
    <name type="common">Fire moss</name>
    <name type="synonym">Dicranum purpureum</name>
    <dbReference type="NCBI Taxonomy" id="3225"/>
    <lineage>
        <taxon>Eukaryota</taxon>
        <taxon>Viridiplantae</taxon>
        <taxon>Streptophyta</taxon>
        <taxon>Embryophyta</taxon>
        <taxon>Bryophyta</taxon>
        <taxon>Bryophytina</taxon>
        <taxon>Bryopsida</taxon>
        <taxon>Dicranidae</taxon>
        <taxon>Pseudoditrichales</taxon>
        <taxon>Ditrichaceae</taxon>
        <taxon>Ceratodon</taxon>
    </lineage>
</organism>
<keyword evidence="3" id="KW-1185">Reference proteome</keyword>
<feature type="signal peptide" evidence="1">
    <location>
        <begin position="1"/>
        <end position="16"/>
    </location>
</feature>
<evidence type="ECO:0000313" key="3">
    <source>
        <dbReference type="Proteomes" id="UP000822688"/>
    </source>
</evidence>
<keyword evidence="1" id="KW-0732">Signal</keyword>
<dbReference type="AlphaFoldDB" id="A0A8T0J5W1"/>
<evidence type="ECO:0000313" key="2">
    <source>
        <dbReference type="EMBL" id="KAG0590915.1"/>
    </source>
</evidence>
<evidence type="ECO:0000256" key="1">
    <source>
        <dbReference type="SAM" id="SignalP"/>
    </source>
</evidence>